<evidence type="ECO:0000313" key="1">
    <source>
        <dbReference type="EMBL" id="MFD0765821.1"/>
    </source>
</evidence>
<proteinExistence type="predicted"/>
<name>A0ABW2ZI05_9SPHI</name>
<dbReference type="EMBL" id="JBHTIA010000009">
    <property type="protein sequence ID" value="MFD0765821.1"/>
    <property type="molecule type" value="Genomic_DNA"/>
</dbReference>
<gene>
    <name evidence="1" type="ORF">ACFQZI_13240</name>
</gene>
<dbReference type="RefSeq" id="WP_377143171.1">
    <property type="nucleotide sequence ID" value="NZ_JBHTIA010000009.1"/>
</dbReference>
<organism evidence="1 2">
    <name type="scientific">Mucilaginibacter lutimaris</name>
    <dbReference type="NCBI Taxonomy" id="931629"/>
    <lineage>
        <taxon>Bacteria</taxon>
        <taxon>Pseudomonadati</taxon>
        <taxon>Bacteroidota</taxon>
        <taxon>Sphingobacteriia</taxon>
        <taxon>Sphingobacteriales</taxon>
        <taxon>Sphingobacteriaceae</taxon>
        <taxon>Mucilaginibacter</taxon>
    </lineage>
</organism>
<comment type="caution">
    <text evidence="1">The sequence shown here is derived from an EMBL/GenBank/DDBJ whole genome shotgun (WGS) entry which is preliminary data.</text>
</comment>
<dbReference type="Proteomes" id="UP001597073">
    <property type="component" value="Unassembled WGS sequence"/>
</dbReference>
<keyword evidence="2" id="KW-1185">Reference proteome</keyword>
<evidence type="ECO:0000313" key="2">
    <source>
        <dbReference type="Proteomes" id="UP001597073"/>
    </source>
</evidence>
<protein>
    <submittedName>
        <fullName evidence="1">Uncharacterized protein</fullName>
    </submittedName>
</protein>
<sequence>MNIKIQRIYNQSGIETGAILSGVVAVATTIQQKNSIENSLVQYAFDKLYPGQGLSIYREVYIDTPAIVVVKEVNNLPQESVVI</sequence>
<reference evidence="2" key="1">
    <citation type="journal article" date="2019" name="Int. J. Syst. Evol. Microbiol.">
        <title>The Global Catalogue of Microorganisms (GCM) 10K type strain sequencing project: providing services to taxonomists for standard genome sequencing and annotation.</title>
        <authorList>
            <consortium name="The Broad Institute Genomics Platform"/>
            <consortium name="The Broad Institute Genome Sequencing Center for Infectious Disease"/>
            <person name="Wu L."/>
            <person name="Ma J."/>
        </authorList>
    </citation>
    <scope>NUCLEOTIDE SEQUENCE [LARGE SCALE GENOMIC DNA]</scope>
    <source>
        <strain evidence="2">CCUG 60742</strain>
    </source>
</reference>
<accession>A0ABW2ZI05</accession>